<dbReference type="RefSeq" id="WP_244720364.1">
    <property type="nucleotide sequence ID" value="NZ_CP095072.1"/>
</dbReference>
<protein>
    <submittedName>
        <fullName evidence="1">Uncharacterized protein</fullName>
    </submittedName>
</protein>
<sequence>MKNTMIMETEASYSLNFLLYIQNIYLNRHRSMEDQRFPYLTLEVEFKADFEERFQLIWDKVLQRISKDPLIDLKIFRAEKDLFYQHLIMDYSVFLDIYSSFKVWWNSFAGRFAIERATDETGQSLYTALANSLVEKRITSQKRLRVSLLYDECILVKNQYSAYFAVIPIEHFHTKFEELVTQVEQTIS</sequence>
<organism evidence="1 2">
    <name type="scientific">Gracilibacillus caseinilyticus</name>
    <dbReference type="NCBI Taxonomy" id="2932256"/>
    <lineage>
        <taxon>Bacteria</taxon>
        <taxon>Bacillati</taxon>
        <taxon>Bacillota</taxon>
        <taxon>Bacilli</taxon>
        <taxon>Bacillales</taxon>
        <taxon>Bacillaceae</taxon>
        <taxon>Gracilibacillus</taxon>
    </lineage>
</organism>
<reference evidence="1 2" key="1">
    <citation type="submission" date="2022-04" db="EMBL/GenBank/DDBJ databases">
        <title>Gracilibacillus sp. isolated from saltern.</title>
        <authorList>
            <person name="Won M."/>
            <person name="Lee C.-M."/>
            <person name="Woen H.-Y."/>
            <person name="Kwon S.-W."/>
        </authorList>
    </citation>
    <scope>NUCLEOTIDE SEQUENCE [LARGE SCALE GENOMIC DNA]</scope>
    <source>
        <strain evidence="1 2">SSWR10-1</strain>
    </source>
</reference>
<dbReference type="Proteomes" id="UP000831782">
    <property type="component" value="Chromosome"/>
</dbReference>
<dbReference type="EMBL" id="CP095072">
    <property type="protein sequence ID" value="UOQ48992.1"/>
    <property type="molecule type" value="Genomic_DNA"/>
</dbReference>
<name>A0ABY4EYR8_9BACI</name>
<evidence type="ECO:0000313" key="1">
    <source>
        <dbReference type="EMBL" id="UOQ48992.1"/>
    </source>
</evidence>
<keyword evidence="2" id="KW-1185">Reference proteome</keyword>
<evidence type="ECO:0000313" key="2">
    <source>
        <dbReference type="Proteomes" id="UP000831782"/>
    </source>
</evidence>
<accession>A0ABY4EYR8</accession>
<gene>
    <name evidence="1" type="ORF">MUN88_02310</name>
</gene>
<proteinExistence type="predicted"/>